<dbReference type="RefSeq" id="WP_077565642.1">
    <property type="nucleotide sequence ID" value="NZ_MRVI01000001.1"/>
</dbReference>
<dbReference type="SUPFAM" id="SSF47789">
    <property type="entry name" value="C-terminal domain of RNA polymerase alpha subunit"/>
    <property type="match status" value="1"/>
</dbReference>
<protein>
    <recommendedName>
        <fullName evidence="1">RNA polymerase alpha subunit C-terminal domain-containing protein</fullName>
    </recommendedName>
</protein>
<keyword evidence="3" id="KW-1185">Reference proteome</keyword>
<gene>
    <name evidence="2" type="ORF">BBD40_03790</name>
</gene>
<evidence type="ECO:0000259" key="1">
    <source>
        <dbReference type="Pfam" id="PF03118"/>
    </source>
</evidence>
<dbReference type="Pfam" id="PF03118">
    <property type="entry name" value="RNA_pol_A_CTD"/>
    <property type="match status" value="1"/>
</dbReference>
<dbReference type="InterPro" id="IPR011260">
    <property type="entry name" value="RNAP_asu_C"/>
</dbReference>
<dbReference type="NCBIfam" id="NF005841">
    <property type="entry name" value="PRK07758.1"/>
    <property type="match status" value="1"/>
</dbReference>
<comment type="caution">
    <text evidence="2">The sequence shown here is derived from an EMBL/GenBank/DDBJ whole genome shotgun (WGS) entry which is preliminary data.</text>
</comment>
<name>A0ABX3JUK0_9BACL</name>
<organism evidence="2 3">
    <name type="scientific">Paenibacillus ihbetae</name>
    <dbReference type="NCBI Taxonomy" id="1870820"/>
    <lineage>
        <taxon>Bacteria</taxon>
        <taxon>Bacillati</taxon>
        <taxon>Bacillota</taxon>
        <taxon>Bacilli</taxon>
        <taxon>Bacillales</taxon>
        <taxon>Paenibacillaceae</taxon>
        <taxon>Paenibacillus</taxon>
    </lineage>
</organism>
<evidence type="ECO:0000313" key="2">
    <source>
        <dbReference type="EMBL" id="OOC61088.1"/>
    </source>
</evidence>
<dbReference type="Gene3D" id="1.10.150.20">
    <property type="entry name" value="5' to 3' exonuclease, C-terminal subdomain"/>
    <property type="match status" value="1"/>
</dbReference>
<feature type="domain" description="RNA polymerase alpha subunit C-terminal" evidence="1">
    <location>
        <begin position="43"/>
        <end position="89"/>
    </location>
</feature>
<accession>A0ABX3JUK0</accession>
<sequence length="105" mass="11545">MTTSSNNQRTCSQGHTYYKSSDCPTCPICEQEQRPESGFLSMLSAPARRALENHGITTLEELSNYSEKEILKLHGMGPASMPKLRTALEAGGLSFKKQALGERLP</sequence>
<reference evidence="2 3" key="1">
    <citation type="submission" date="2016-12" db="EMBL/GenBank/DDBJ databases">
        <title>Genome sequencing and description of Paenibacillus sp. nov. from high altitude lake in the Indian Trans- Himalayas.</title>
        <authorList>
            <person name="Kiran S."/>
            <person name="Swarnkar M.K."/>
            <person name="Rana A."/>
            <person name="Tewari R."/>
            <person name="Gulati A."/>
        </authorList>
    </citation>
    <scope>NUCLEOTIDE SEQUENCE [LARGE SCALE GENOMIC DNA]</scope>
    <source>
        <strain evidence="2 3">IHBB 9951</strain>
    </source>
</reference>
<dbReference type="Proteomes" id="UP000189059">
    <property type="component" value="Unassembled WGS sequence"/>
</dbReference>
<evidence type="ECO:0000313" key="3">
    <source>
        <dbReference type="Proteomes" id="UP000189059"/>
    </source>
</evidence>
<dbReference type="EMBL" id="MRVI01000001">
    <property type="protein sequence ID" value="OOC61088.1"/>
    <property type="molecule type" value="Genomic_DNA"/>
</dbReference>
<proteinExistence type="predicted"/>